<dbReference type="RefSeq" id="WP_367622915.1">
    <property type="nucleotide sequence ID" value="NZ_JBFNQD010000001.1"/>
</dbReference>
<feature type="chain" id="PRO_5047104894" evidence="1">
    <location>
        <begin position="20"/>
        <end position="164"/>
    </location>
</feature>
<accession>A0ABV3PG14</accession>
<comment type="caution">
    <text evidence="2">The sequence shown here is derived from an EMBL/GenBank/DDBJ whole genome shotgun (WGS) entry which is preliminary data.</text>
</comment>
<reference evidence="2 3" key="1">
    <citation type="submission" date="2024-07" db="EMBL/GenBank/DDBJ databases">
        <title>Description of Labrys sedimenti sp. nov., isolated from a diclofenac-degrading enrichment culture.</title>
        <authorList>
            <person name="Tancsics A."/>
            <person name="Csepanyi A."/>
        </authorList>
    </citation>
    <scope>NUCLEOTIDE SEQUENCE [LARGE SCALE GENOMIC DNA]</scope>
    <source>
        <strain evidence="2 3">LMG 23578</strain>
    </source>
</reference>
<name>A0ABV3PG14_9HYPH</name>
<gene>
    <name evidence="2" type="ORF">ABXS05_03340</name>
</gene>
<keyword evidence="1" id="KW-0732">Signal</keyword>
<protein>
    <submittedName>
        <fullName evidence="2">Uncharacterized protein</fullName>
    </submittedName>
</protein>
<evidence type="ECO:0000256" key="1">
    <source>
        <dbReference type="SAM" id="SignalP"/>
    </source>
</evidence>
<proteinExistence type="predicted"/>
<dbReference type="Proteomes" id="UP001555786">
    <property type="component" value="Unassembled WGS sequence"/>
</dbReference>
<evidence type="ECO:0000313" key="3">
    <source>
        <dbReference type="Proteomes" id="UP001555786"/>
    </source>
</evidence>
<organism evidence="2 3">
    <name type="scientific">Labrys neptuniae</name>
    <dbReference type="NCBI Taxonomy" id="376174"/>
    <lineage>
        <taxon>Bacteria</taxon>
        <taxon>Pseudomonadati</taxon>
        <taxon>Pseudomonadota</taxon>
        <taxon>Alphaproteobacteria</taxon>
        <taxon>Hyphomicrobiales</taxon>
        <taxon>Xanthobacteraceae</taxon>
        <taxon>Labrys</taxon>
    </lineage>
</organism>
<dbReference type="EMBL" id="JBFNQD010000001">
    <property type="protein sequence ID" value="MEW9304557.1"/>
    <property type="molecule type" value="Genomic_DNA"/>
</dbReference>
<sequence>MKRTLLVALFGLWTTASFAANPISADVDTALTKAAKSLGYRTKFRADNCQKDENFVCDVYVDTPKKKNAFKFMAVFPAPNEELSHFTVVLGNDSASTVYGTTSLSTIETLMSGRKVKVAETSKPVSETIAKATASGEAEEVSIAGVRHSVTVRGGAALIQVGGR</sequence>
<keyword evidence="3" id="KW-1185">Reference proteome</keyword>
<evidence type="ECO:0000313" key="2">
    <source>
        <dbReference type="EMBL" id="MEW9304557.1"/>
    </source>
</evidence>
<feature type="signal peptide" evidence="1">
    <location>
        <begin position="1"/>
        <end position="19"/>
    </location>
</feature>